<gene>
    <name evidence="1" type="ORF">BD94_2816</name>
</gene>
<evidence type="ECO:0000313" key="1">
    <source>
        <dbReference type="EMBL" id="AIL46591.1"/>
    </source>
</evidence>
<sequence>MKLLKLILSLSIIGLLFINCSSDNNREDEAINNNFPITKIDVGEINPNGSPTKLQVTYYKANTCMSFDKFNVSKRENNVIDISILGSRQYGISCEPKQESKKQEFIFEPSTAGKYTLRFWAGKNSDNTDKFTEVNITIPENNQFIYGFLPSTKINSTEINPAGKTSRLMVTYKTTNTCQSFDQFQVVKNDNNIIELGVVGKQRGGNDCKEKEEEKIQEYAITPAKAGEYTFRFWAGKNTDNTDKFIEHKVVIPEK</sequence>
<dbReference type="AlphaFoldDB" id="A0A077EG46"/>
<dbReference type="RefSeq" id="WP_024565838.1">
    <property type="nucleotide sequence ID" value="NZ_CP007547.1"/>
</dbReference>
<evidence type="ECO:0000313" key="2">
    <source>
        <dbReference type="Proteomes" id="UP000028933"/>
    </source>
</evidence>
<protein>
    <submittedName>
        <fullName evidence="1">Uncharacterized protein</fullName>
    </submittedName>
</protein>
<dbReference type="eggNOG" id="ENOG5033P19">
    <property type="taxonomic scope" value="Bacteria"/>
</dbReference>
<name>A0A077EG46_9FLAO</name>
<dbReference type="EMBL" id="CP007547">
    <property type="protein sequence ID" value="AIL46591.1"/>
    <property type="molecule type" value="Genomic_DNA"/>
</dbReference>
<dbReference type="Proteomes" id="UP000028933">
    <property type="component" value="Chromosome"/>
</dbReference>
<accession>A0A077EG46</accession>
<dbReference type="HOGENOM" id="CLU_1088745_0_0_10"/>
<organism evidence="1 2">
    <name type="scientific">Elizabethkingia anophelis NUHP1</name>
    <dbReference type="NCBI Taxonomy" id="1338011"/>
    <lineage>
        <taxon>Bacteria</taxon>
        <taxon>Pseudomonadati</taxon>
        <taxon>Bacteroidota</taxon>
        <taxon>Flavobacteriia</taxon>
        <taxon>Flavobacteriales</taxon>
        <taxon>Weeksellaceae</taxon>
        <taxon>Elizabethkingia</taxon>
    </lineage>
</organism>
<dbReference type="KEGG" id="eao:BD94_2816"/>
<reference evidence="1" key="2">
    <citation type="journal article" date="2015" name="Genome Biol. Evol.">
        <title>Complete Genome Sequence and Transcriptomic Analysis of the Novel Pathogen Elizabethkingia anophelis in Response to Oxidative Stress.</title>
        <authorList>
            <person name="Li Y."/>
            <person name="Liu Y."/>
            <person name="Chew S.C."/>
            <person name="Tay M."/>
            <person name="Salido M.M."/>
            <person name="Teo J."/>
            <person name="Lauro F.M."/>
            <person name="Givskov M."/>
            <person name="Yang L."/>
        </authorList>
    </citation>
    <scope>NUCLEOTIDE SEQUENCE</scope>
    <source>
        <strain evidence="1">NUHP1</strain>
    </source>
</reference>
<proteinExistence type="predicted"/>
<reference evidence="1" key="1">
    <citation type="journal article" date="2013" name="Lancet">
        <title>First case of E anophelis outbreak in an intensive-care unit.</title>
        <authorList>
            <person name="Teo J."/>
            <person name="Tan S.Y."/>
            <person name="Tay M."/>
            <person name="Ding Y."/>
            <person name="Kjelleberg S."/>
            <person name="Givskov M."/>
            <person name="Lin R.T."/>
            <person name="Yang L."/>
        </authorList>
    </citation>
    <scope>NUCLEOTIDE SEQUENCE [LARGE SCALE GENOMIC DNA]</scope>
    <source>
        <strain evidence="1">NUHP1</strain>
    </source>
</reference>
<dbReference type="STRING" id="1338011.BD94_2816"/>